<protein>
    <recommendedName>
        <fullName evidence="1">Transposase IS4 N-terminal domain-containing protein</fullName>
    </recommendedName>
</protein>
<dbReference type="InterPro" id="IPR024473">
    <property type="entry name" value="Transposases_IS4_N"/>
</dbReference>
<dbReference type="HOGENOM" id="CLU_028400_1_0_11"/>
<organism evidence="2 3">
    <name type="scientific">Kitasatospora cheerisanensis KCTC 2395</name>
    <dbReference type="NCBI Taxonomy" id="1348663"/>
    <lineage>
        <taxon>Bacteria</taxon>
        <taxon>Bacillati</taxon>
        <taxon>Actinomycetota</taxon>
        <taxon>Actinomycetes</taxon>
        <taxon>Kitasatosporales</taxon>
        <taxon>Streptomycetaceae</taxon>
        <taxon>Kitasatospora</taxon>
    </lineage>
</organism>
<accession>A0A066YUE8</accession>
<reference evidence="2 3" key="1">
    <citation type="submission" date="2014-05" db="EMBL/GenBank/DDBJ databases">
        <title>Draft Genome Sequence of Kitasatospora cheerisanensis KCTC 2395.</title>
        <authorList>
            <person name="Nam D.H."/>
        </authorList>
    </citation>
    <scope>NUCLEOTIDE SEQUENCE [LARGE SCALE GENOMIC DNA]</scope>
    <source>
        <strain evidence="2 3">KCTC 2395</strain>
    </source>
</reference>
<name>A0A066YUE8_9ACTN</name>
<dbReference type="Proteomes" id="UP000027178">
    <property type="component" value="Unassembled WGS sequence"/>
</dbReference>
<dbReference type="eggNOG" id="COG3385">
    <property type="taxonomic scope" value="Bacteria"/>
</dbReference>
<gene>
    <name evidence="2" type="ORF">KCH_66670</name>
</gene>
<dbReference type="EMBL" id="JNBY01000138">
    <property type="protein sequence ID" value="KDN81565.1"/>
    <property type="molecule type" value="Genomic_DNA"/>
</dbReference>
<dbReference type="PATRIC" id="fig|1348663.4.peg.6450"/>
<evidence type="ECO:0000259" key="1">
    <source>
        <dbReference type="Pfam" id="PF13006"/>
    </source>
</evidence>
<evidence type="ECO:0000313" key="3">
    <source>
        <dbReference type="Proteomes" id="UP000027178"/>
    </source>
</evidence>
<comment type="caution">
    <text evidence="2">The sequence shown here is derived from an EMBL/GenBank/DDBJ whole genome shotgun (WGS) entry which is preliminary data.</text>
</comment>
<dbReference type="Pfam" id="PF13006">
    <property type="entry name" value="Nterm_IS4"/>
    <property type="match status" value="1"/>
</dbReference>
<dbReference type="OrthoDB" id="477305at2"/>
<proteinExistence type="predicted"/>
<keyword evidence="3" id="KW-1185">Reference proteome</keyword>
<sequence length="369" mass="39703">MTRAFPPELVDQVLLDSGRIEQGGRLLPARVVVYFVLATGLLGGHGHPDTARLLIDGLTREPWWPQGRSLPTGPAIDRARQRLGPEPLRRLFARTRPAPAARSTSAAWFRDLRLVALDGAIFDVPASAPNADFFGHPVGTTARPPSRTTGRTTAVQDQIGFPQARVSALVECGTDTVFTADVGPLPDHESALEAAIYPALTRGTLALADRGTTDPATWHAARAGGADLLWQVPSSLRLPITARLDDGSQLAEPGRERACPAQVRVIDYRLDTDPRHAPPHRLLTSLLDPAAAPAAELAARFVQQSRTDAALDHLTPAQPGPGPVLRSHHPDGIAQEIFALLLLRHAFPPARTTPAVRRHPTIHLIPALH</sequence>
<evidence type="ECO:0000313" key="2">
    <source>
        <dbReference type="EMBL" id="KDN81565.1"/>
    </source>
</evidence>
<dbReference type="AlphaFoldDB" id="A0A066YUE8"/>
<feature type="domain" description="Transposase IS4 N-terminal" evidence="1">
    <location>
        <begin position="1"/>
        <end position="93"/>
    </location>
</feature>